<dbReference type="GeneID" id="34617329"/>
<feature type="domain" description="HIT-type" evidence="6">
    <location>
        <begin position="11"/>
        <end position="45"/>
    </location>
</feature>
<organism evidence="7 8">
    <name type="scientific">Cyclospora cayetanensis</name>
    <dbReference type="NCBI Taxonomy" id="88456"/>
    <lineage>
        <taxon>Eukaryota</taxon>
        <taxon>Sar</taxon>
        <taxon>Alveolata</taxon>
        <taxon>Apicomplexa</taxon>
        <taxon>Conoidasida</taxon>
        <taxon>Coccidia</taxon>
        <taxon>Eucoccidiorida</taxon>
        <taxon>Eimeriorina</taxon>
        <taxon>Eimeriidae</taxon>
        <taxon>Cyclospora</taxon>
    </lineage>
</organism>
<dbReference type="Proteomes" id="UP000515125">
    <property type="component" value="Unplaced"/>
</dbReference>
<gene>
    <name evidence="8" type="primary">LOC34617329</name>
</gene>
<feature type="region of interest" description="Disordered" evidence="5">
    <location>
        <begin position="588"/>
        <end position="704"/>
    </location>
</feature>
<dbReference type="GO" id="GO:0000492">
    <property type="term" value="P:box C/D snoRNP assembly"/>
    <property type="evidence" value="ECO:0007669"/>
    <property type="project" value="TreeGrafter"/>
</dbReference>
<keyword evidence="2 4" id="KW-0863">Zinc-finger</keyword>
<feature type="compositionally biased region" description="Pro residues" evidence="5">
    <location>
        <begin position="554"/>
        <end position="572"/>
    </location>
</feature>
<dbReference type="PANTHER" id="PTHR13483:SF11">
    <property type="entry name" value="ZINC FINGER HIT DOMAIN-CONTAINING PROTEIN 3"/>
    <property type="match status" value="1"/>
</dbReference>
<feature type="compositionally biased region" description="Low complexity" evidence="5">
    <location>
        <begin position="260"/>
        <end position="309"/>
    </location>
</feature>
<feature type="region of interest" description="Disordered" evidence="5">
    <location>
        <begin position="207"/>
        <end position="312"/>
    </location>
</feature>
<dbReference type="GO" id="GO:0000463">
    <property type="term" value="P:maturation of LSU-rRNA from tricistronic rRNA transcript (SSU-rRNA, 5.8S rRNA, LSU-rRNA)"/>
    <property type="evidence" value="ECO:0007669"/>
    <property type="project" value="TreeGrafter"/>
</dbReference>
<feature type="compositionally biased region" description="Polar residues" evidence="5">
    <location>
        <begin position="695"/>
        <end position="704"/>
    </location>
</feature>
<evidence type="ECO:0000256" key="2">
    <source>
        <dbReference type="ARBA" id="ARBA00022771"/>
    </source>
</evidence>
<dbReference type="GO" id="GO:0048254">
    <property type="term" value="P:snoRNA localization"/>
    <property type="evidence" value="ECO:0007669"/>
    <property type="project" value="TreeGrafter"/>
</dbReference>
<protein>
    <submittedName>
        <fullName evidence="8">Uncharacterized protein LOC34617329</fullName>
    </submittedName>
</protein>
<dbReference type="GO" id="GO:0005634">
    <property type="term" value="C:nucleus"/>
    <property type="evidence" value="ECO:0007669"/>
    <property type="project" value="TreeGrafter"/>
</dbReference>
<reference evidence="8" key="1">
    <citation type="submission" date="2025-08" db="UniProtKB">
        <authorList>
            <consortium name="RefSeq"/>
        </authorList>
    </citation>
    <scope>IDENTIFICATION</scope>
</reference>
<keyword evidence="3" id="KW-0862">Zinc</keyword>
<proteinExistence type="predicted"/>
<feature type="region of interest" description="Disordered" evidence="5">
    <location>
        <begin position="546"/>
        <end position="572"/>
    </location>
</feature>
<evidence type="ECO:0000259" key="6">
    <source>
        <dbReference type="PROSITE" id="PS51083"/>
    </source>
</evidence>
<dbReference type="OrthoDB" id="349222at2759"/>
<evidence type="ECO:0000313" key="7">
    <source>
        <dbReference type="Proteomes" id="UP000515125"/>
    </source>
</evidence>
<dbReference type="CDD" id="cd23024">
    <property type="entry name" value="zf-HIT_ZNHIT2-3"/>
    <property type="match status" value="1"/>
</dbReference>
<dbReference type="RefSeq" id="XP_026190272.1">
    <property type="nucleotide sequence ID" value="XM_026334487.1"/>
</dbReference>
<dbReference type="GO" id="GO:0070761">
    <property type="term" value="C:pre-snoRNP complex"/>
    <property type="evidence" value="ECO:0007669"/>
    <property type="project" value="TreeGrafter"/>
</dbReference>
<dbReference type="Gene3D" id="3.30.60.190">
    <property type="match status" value="1"/>
</dbReference>
<dbReference type="PROSITE" id="PS51083">
    <property type="entry name" value="ZF_HIT"/>
    <property type="match status" value="1"/>
</dbReference>
<evidence type="ECO:0000256" key="1">
    <source>
        <dbReference type="ARBA" id="ARBA00022723"/>
    </source>
</evidence>
<dbReference type="Pfam" id="PF04438">
    <property type="entry name" value="zf-HIT"/>
    <property type="match status" value="1"/>
</dbReference>
<feature type="compositionally biased region" description="Basic and acidic residues" evidence="5">
    <location>
        <begin position="221"/>
        <end position="241"/>
    </location>
</feature>
<evidence type="ECO:0000256" key="4">
    <source>
        <dbReference type="PROSITE-ProRule" id="PRU00453"/>
    </source>
</evidence>
<evidence type="ECO:0000256" key="3">
    <source>
        <dbReference type="ARBA" id="ARBA00022833"/>
    </source>
</evidence>
<keyword evidence="1" id="KW-0479">Metal-binding</keyword>
<evidence type="ECO:0000313" key="8">
    <source>
        <dbReference type="RefSeq" id="XP_026190272.1"/>
    </source>
</evidence>
<dbReference type="AlphaFoldDB" id="A0A6P6RRV2"/>
<feature type="compositionally biased region" description="Low complexity" evidence="5">
    <location>
        <begin position="465"/>
        <end position="481"/>
    </location>
</feature>
<feature type="compositionally biased region" description="Low complexity" evidence="5">
    <location>
        <begin position="598"/>
        <end position="611"/>
    </location>
</feature>
<dbReference type="InterPro" id="IPR051639">
    <property type="entry name" value="BCD1"/>
</dbReference>
<feature type="region of interest" description="Disordered" evidence="5">
    <location>
        <begin position="461"/>
        <end position="490"/>
    </location>
</feature>
<feature type="compositionally biased region" description="Basic and acidic residues" evidence="5">
    <location>
        <begin position="665"/>
        <end position="683"/>
    </location>
</feature>
<dbReference type="SUPFAM" id="SSF144232">
    <property type="entry name" value="HIT/MYND zinc finger-like"/>
    <property type="match status" value="1"/>
</dbReference>
<accession>A0A6P6RRV2</accession>
<keyword evidence="7" id="KW-1185">Reference proteome</keyword>
<dbReference type="PANTHER" id="PTHR13483">
    <property type="entry name" value="BOX C_D SNORNA PROTEIN 1-RELATED"/>
    <property type="match status" value="1"/>
</dbReference>
<evidence type="ECO:0000256" key="5">
    <source>
        <dbReference type="SAM" id="MobiDB-lite"/>
    </source>
</evidence>
<dbReference type="GO" id="GO:0008270">
    <property type="term" value="F:zinc ion binding"/>
    <property type="evidence" value="ECO:0007669"/>
    <property type="project" value="UniProtKB-UniRule"/>
</dbReference>
<sequence length="704" mass="76188">MTPQLETAGECVICNKASPPYRCPQCRLQTCCLACYRQHLLLQQHMQRTRSQDPVLAHIEGEAAAAAATAAAATAAAAAESGACSAVATPTVGTSPAVHAASTAAAPAAAAPSPFDLTPASRVPLRVSFVGLRAFGEKEMEKDLQLLERAARAVEAAQRQRLESVESKKRKGTHPVQLRNLCQRRGVDFVFLPPTHSQRIFNRTKVLQQHKNRHQQQEQAQKPRDDASQEHQQQNHDRLEGVDECQVNQQQEKGRQSWVQQSEQQQPEQQQSEQQPQEQQQSEQQQPEQQQSEQQQPEQQPQEQQPQEQATDGVDALVQPAEQQHQQSGSGHIICWDACFRLPVGGGPCISLVLREDQKLRQHAALLQQHCCRKLQQGMQRKRGEASEATKDKELLRRCAMGPLLKAAAGNVGDPRAAVAPAAETGAARDMQPEATDATGETGFRLLLPVTAAHAGVILAPSPDTTTATNAKATEAEEGGQTTAGGSTGSQSDALLQAYLLPWDETLAECLKGTTIIEHPDLIVALPEELSRYTCWPPPCKGGPLSRLFSGTAQPPPPPPGPPPQHLCPPQQPEQQLLADGELEGSIRCMNGPCVSDHQQQQVQKRPPQVHQNHRPRPPQGCMAVPAAGIPKSATGWAAAPATSPPPARDPATVSAATAFAYGRSDLHEETAARKSRGPHEAPRLSARLLRRSHTPAQTICNQS</sequence>
<dbReference type="InterPro" id="IPR007529">
    <property type="entry name" value="Znf_HIT"/>
</dbReference>
<name>A0A6P6RRV2_9EIME</name>